<dbReference type="Gene3D" id="3.40.50.12780">
    <property type="entry name" value="N-terminal domain of ligase-like"/>
    <property type="match status" value="1"/>
</dbReference>
<dbReference type="Proteomes" id="UP000199494">
    <property type="component" value="Unassembled WGS sequence"/>
</dbReference>
<dbReference type="Pfam" id="PF13193">
    <property type="entry name" value="AMP-binding_C"/>
    <property type="match status" value="1"/>
</dbReference>
<dbReference type="InterPro" id="IPR000873">
    <property type="entry name" value="AMP-dep_synth/lig_dom"/>
</dbReference>
<dbReference type="InterPro" id="IPR042099">
    <property type="entry name" value="ANL_N_sf"/>
</dbReference>
<proteinExistence type="inferred from homology"/>
<dbReference type="SUPFAM" id="SSF56801">
    <property type="entry name" value="Acetyl-CoA synthetase-like"/>
    <property type="match status" value="1"/>
</dbReference>
<reference evidence="3 4" key="1">
    <citation type="submission" date="2016-10" db="EMBL/GenBank/DDBJ databases">
        <authorList>
            <person name="de Groot N.N."/>
        </authorList>
    </citation>
    <scope>NUCLEOTIDE SEQUENCE [LARGE SCALE GENOMIC DNA]</scope>
    <source>
        <strain evidence="3 4">CGMCC 4.5506</strain>
    </source>
</reference>
<dbReference type="RefSeq" id="WP_091808305.1">
    <property type="nucleotide sequence ID" value="NZ_CP016353.1"/>
</dbReference>
<dbReference type="Gene3D" id="3.30.300.30">
    <property type="match status" value="1"/>
</dbReference>
<dbReference type="Pfam" id="PF00501">
    <property type="entry name" value="AMP-binding"/>
    <property type="match status" value="1"/>
</dbReference>
<dbReference type="PANTHER" id="PTHR43201:SF5">
    <property type="entry name" value="MEDIUM-CHAIN ACYL-COA LIGASE ACSF2, MITOCHONDRIAL"/>
    <property type="match status" value="1"/>
</dbReference>
<dbReference type="GO" id="GO:0031956">
    <property type="term" value="F:medium-chain fatty acid-CoA ligase activity"/>
    <property type="evidence" value="ECO:0007669"/>
    <property type="project" value="TreeGrafter"/>
</dbReference>
<dbReference type="STRING" id="530584.SAMN05421630_109212"/>
<dbReference type="GO" id="GO:0006631">
    <property type="term" value="P:fatty acid metabolic process"/>
    <property type="evidence" value="ECO:0007669"/>
    <property type="project" value="TreeGrafter"/>
</dbReference>
<evidence type="ECO:0000313" key="3">
    <source>
        <dbReference type="EMBL" id="SDD52049.1"/>
    </source>
</evidence>
<keyword evidence="4" id="KW-1185">Reference proteome</keyword>
<comment type="similarity">
    <text evidence="1">Belongs to the ATP-dependent AMP-binding enzyme family.</text>
</comment>
<gene>
    <name evidence="3" type="ORF">SAMN05421630_109212</name>
</gene>
<dbReference type="KEGG" id="pmad:BAY61_19190"/>
<evidence type="ECO:0000256" key="2">
    <source>
        <dbReference type="ARBA" id="ARBA00022598"/>
    </source>
</evidence>
<evidence type="ECO:0000313" key="4">
    <source>
        <dbReference type="Proteomes" id="UP000199494"/>
    </source>
</evidence>
<dbReference type="EMBL" id="FMZE01000009">
    <property type="protein sequence ID" value="SDD52049.1"/>
    <property type="molecule type" value="Genomic_DNA"/>
</dbReference>
<dbReference type="PROSITE" id="PS00455">
    <property type="entry name" value="AMP_BINDING"/>
    <property type="match status" value="1"/>
</dbReference>
<protein>
    <submittedName>
        <fullName evidence="3">Acyl-CoA synthetase (AMP-forming)/AMP-acid ligase II</fullName>
    </submittedName>
</protein>
<organism evidence="3 4">
    <name type="scientific">Prauserella marina</name>
    <dbReference type="NCBI Taxonomy" id="530584"/>
    <lineage>
        <taxon>Bacteria</taxon>
        <taxon>Bacillati</taxon>
        <taxon>Actinomycetota</taxon>
        <taxon>Actinomycetes</taxon>
        <taxon>Pseudonocardiales</taxon>
        <taxon>Pseudonocardiaceae</taxon>
        <taxon>Prauserella</taxon>
    </lineage>
</organism>
<dbReference type="InterPro" id="IPR025110">
    <property type="entry name" value="AMP-bd_C"/>
</dbReference>
<name>A0A222VS87_9PSEU</name>
<sequence>MSTHTGQDLADVTAALTGPGGPFELTEEPVLGVPTPVFRNRARSLADVLTASGTVTGADYLVTDTRRIGFAEHADAVAALATALREDYGIGKGDRVAIFAKNCPEWIIAFWATVSIGAVAAGFNAWWSRREVGFALRHCAPSLVFADAERAADHRGPTAAETIPVLGIETDLPALVAAHEGAPLPCRDIAEDDPATILYTSGTSGTPKGVVHSHRNLCAVIEYHRFTDAVAAALGAAPAARRYLLTSPLFHIASLHNLAVPRLATGSTVVLHRGTFDAERVLRLIERERVTNWGAVPTMAARLLEHGNLDGYDLSSLTSFALASAPSSARFKDRLRAALPSVAATLVDSYGLTESSTGVTVASPRDLAESPGTLGRPVIGMELEIRDERDRRLPEDTEGEICVRGQYVMVGYWNDTAATSAALDAERWLRTGDIGVVSGGRLRLTARRSDLIIRGGENVYPAEVEAVIAEHPAVRECVVLGADDPEYGQRVVAVVVTREETGQVNQRQLHDFTSANLAYYKVPSVWRFTKKPLPRNATGKVIRAAVPH</sequence>
<dbReference type="PANTHER" id="PTHR43201">
    <property type="entry name" value="ACYL-COA SYNTHETASE"/>
    <property type="match status" value="1"/>
</dbReference>
<dbReference type="InterPro" id="IPR020845">
    <property type="entry name" value="AMP-binding_CS"/>
</dbReference>
<dbReference type="OrthoDB" id="9803968at2"/>
<accession>A0A222VS87</accession>
<dbReference type="InterPro" id="IPR045851">
    <property type="entry name" value="AMP-bd_C_sf"/>
</dbReference>
<keyword evidence="2 3" id="KW-0436">Ligase</keyword>
<evidence type="ECO:0000256" key="1">
    <source>
        <dbReference type="ARBA" id="ARBA00006432"/>
    </source>
</evidence>
<dbReference type="AlphaFoldDB" id="A0A222VS87"/>